<keyword evidence="3" id="KW-1185">Reference proteome</keyword>
<sequence length="108" mass="11110">MNEENDGAEECDAPRGRLTGIAYGIPGGVDGAGDVARESWIGLRGPAPRPRLPRPHRPPGGLPFLHVTGVPGGYAAGDTAAAYAEPGHQVLPAPHRGRGEGKEGGRMT</sequence>
<comment type="caution">
    <text evidence="2">The sequence shown here is derived from an EMBL/GenBank/DDBJ whole genome shotgun (WGS) entry which is preliminary data.</text>
</comment>
<evidence type="ECO:0000313" key="2">
    <source>
        <dbReference type="EMBL" id="GAA2946823.1"/>
    </source>
</evidence>
<evidence type="ECO:0000313" key="3">
    <source>
        <dbReference type="Proteomes" id="UP001500403"/>
    </source>
</evidence>
<evidence type="ECO:0000256" key="1">
    <source>
        <dbReference type="SAM" id="MobiDB-lite"/>
    </source>
</evidence>
<reference evidence="3" key="1">
    <citation type="journal article" date="2019" name="Int. J. Syst. Evol. Microbiol.">
        <title>The Global Catalogue of Microorganisms (GCM) 10K type strain sequencing project: providing services to taxonomists for standard genome sequencing and annotation.</title>
        <authorList>
            <consortium name="The Broad Institute Genomics Platform"/>
            <consortium name="The Broad Institute Genome Sequencing Center for Infectious Disease"/>
            <person name="Wu L."/>
            <person name="Ma J."/>
        </authorList>
    </citation>
    <scope>NUCLEOTIDE SEQUENCE [LARGE SCALE GENOMIC DNA]</scope>
    <source>
        <strain evidence="3">JCM 9088</strain>
    </source>
</reference>
<accession>A0ABP6JTE1</accession>
<gene>
    <name evidence="2" type="ORF">GCM10010446_35130</name>
</gene>
<proteinExistence type="predicted"/>
<dbReference type="EMBL" id="BAAAUD010000035">
    <property type="protein sequence ID" value="GAA2946823.1"/>
    <property type="molecule type" value="Genomic_DNA"/>
</dbReference>
<feature type="region of interest" description="Disordered" evidence="1">
    <location>
        <begin position="85"/>
        <end position="108"/>
    </location>
</feature>
<feature type="region of interest" description="Disordered" evidence="1">
    <location>
        <begin position="44"/>
        <end position="63"/>
    </location>
</feature>
<name>A0ABP6JTE1_9ACTN</name>
<organism evidence="2 3">
    <name type="scientific">Streptomyces enissocaesilis</name>
    <dbReference type="NCBI Taxonomy" id="332589"/>
    <lineage>
        <taxon>Bacteria</taxon>
        <taxon>Bacillati</taxon>
        <taxon>Actinomycetota</taxon>
        <taxon>Actinomycetes</taxon>
        <taxon>Kitasatosporales</taxon>
        <taxon>Streptomycetaceae</taxon>
        <taxon>Streptomyces</taxon>
        <taxon>Streptomyces rochei group</taxon>
    </lineage>
</organism>
<protein>
    <submittedName>
        <fullName evidence="2">Uncharacterized protein</fullName>
    </submittedName>
</protein>
<dbReference type="Proteomes" id="UP001500403">
    <property type="component" value="Unassembled WGS sequence"/>
</dbReference>
<feature type="compositionally biased region" description="Basic and acidic residues" evidence="1">
    <location>
        <begin position="97"/>
        <end position="108"/>
    </location>
</feature>